<evidence type="ECO:0000256" key="2">
    <source>
        <dbReference type="SAM" id="SignalP"/>
    </source>
</evidence>
<protein>
    <submittedName>
        <fullName evidence="4">FG-GAP-like repeat-containing protein</fullName>
    </submittedName>
</protein>
<evidence type="ECO:0000313" key="4">
    <source>
        <dbReference type="EMBL" id="MFC4035989.1"/>
    </source>
</evidence>
<dbReference type="InterPro" id="IPR006311">
    <property type="entry name" value="TAT_signal"/>
</dbReference>
<keyword evidence="5" id="KW-1185">Reference proteome</keyword>
<dbReference type="InterPro" id="IPR043504">
    <property type="entry name" value="Peptidase_S1_PA_chymotrypsin"/>
</dbReference>
<proteinExistence type="predicted"/>
<dbReference type="RefSeq" id="WP_386436879.1">
    <property type="nucleotide sequence ID" value="NZ_JBHSBB010000030.1"/>
</dbReference>
<accession>A0ABV8HVB1</accession>
<reference evidence="5" key="1">
    <citation type="journal article" date="2019" name="Int. J. Syst. Evol. Microbiol.">
        <title>The Global Catalogue of Microorganisms (GCM) 10K type strain sequencing project: providing services to taxonomists for standard genome sequencing and annotation.</title>
        <authorList>
            <consortium name="The Broad Institute Genomics Platform"/>
            <consortium name="The Broad Institute Genome Sequencing Center for Infectious Disease"/>
            <person name="Wu L."/>
            <person name="Ma J."/>
        </authorList>
    </citation>
    <scope>NUCLEOTIDE SEQUENCE [LARGE SCALE GENOMIC DNA]</scope>
    <source>
        <strain evidence="5">CGMCC 4.7237</strain>
    </source>
</reference>
<dbReference type="PROSITE" id="PS51318">
    <property type="entry name" value="TAT"/>
    <property type="match status" value="1"/>
</dbReference>
<dbReference type="PANTHER" id="PTHR46580">
    <property type="entry name" value="SENSOR KINASE-RELATED"/>
    <property type="match status" value="1"/>
</dbReference>
<dbReference type="InterPro" id="IPR001254">
    <property type="entry name" value="Trypsin_dom"/>
</dbReference>
<feature type="signal peptide" evidence="2">
    <location>
        <begin position="1"/>
        <end position="38"/>
    </location>
</feature>
<dbReference type="SUPFAM" id="SSF50494">
    <property type="entry name" value="Trypsin-like serine proteases"/>
    <property type="match status" value="1"/>
</dbReference>
<sequence>MRGFRTTAWRRRSLAAFTTAAALVAGALLGVGAPAAHAATTVPSWLTSYETENGSTMRQCSAVKLTGDRYLMPPDCLTGRGVNDFSTTYAGGTPEGATNRPQYRADPRFNATTRQAAYAVVVVGYTATFHGPALASTADAALYAPGARATFSSWAGSSATSLDRHPHSEQVSILSAATCGAYLGHPQLAGTFCTLPAPGTAAPATIDRCVGDAGGALVAGGKLLGISATSTTACVPTNGLRLYTNVSAYRAQISGWAHDVDFDFIDTGSVTARQATSGTNGLVSFCTINPTSEEVDGCDPNTGSIGWYSAHFDFFTQAGDLDGDGDGEVLARTSGGALYAYSASELSAGWVNTVKGTWLGNGWGRYNAIFAERDFSGDGVPDLIARDTSGNLWLYKGNGKGGYGTRSLLGTGFNAYVRLTGRGDFSGDGLADFVGVDKAGTLWLFKGNGRSGFTRVKFGTGFGGYRELVASGDIDNDGRQDLFGRTPAGGVFVIDAISDGSGMAAPRLYAKSYYKFITQVS</sequence>
<dbReference type="Proteomes" id="UP001595765">
    <property type="component" value="Unassembled WGS sequence"/>
</dbReference>
<dbReference type="Gene3D" id="2.130.10.130">
    <property type="entry name" value="Integrin alpha, N-terminal"/>
    <property type="match status" value="1"/>
</dbReference>
<gene>
    <name evidence="4" type="ORF">ACFO3J_31670</name>
</gene>
<dbReference type="Pfam" id="PF13517">
    <property type="entry name" value="FG-GAP_3"/>
    <property type="match status" value="1"/>
</dbReference>
<dbReference type="Gene3D" id="2.40.10.10">
    <property type="entry name" value="Trypsin-like serine proteases"/>
    <property type="match status" value="1"/>
</dbReference>
<evidence type="ECO:0000259" key="3">
    <source>
        <dbReference type="Pfam" id="PF00089"/>
    </source>
</evidence>
<dbReference type="InterPro" id="IPR009003">
    <property type="entry name" value="Peptidase_S1_PA"/>
</dbReference>
<evidence type="ECO:0000313" key="5">
    <source>
        <dbReference type="Proteomes" id="UP001595765"/>
    </source>
</evidence>
<organism evidence="4 5">
    <name type="scientific">Streptomyces polygonati</name>
    <dbReference type="NCBI Taxonomy" id="1617087"/>
    <lineage>
        <taxon>Bacteria</taxon>
        <taxon>Bacillati</taxon>
        <taxon>Actinomycetota</taxon>
        <taxon>Actinomycetes</taxon>
        <taxon>Kitasatosporales</taxon>
        <taxon>Streptomycetaceae</taxon>
        <taxon>Streptomyces</taxon>
    </lineage>
</organism>
<feature type="chain" id="PRO_5046988841" evidence="2">
    <location>
        <begin position="39"/>
        <end position="521"/>
    </location>
</feature>
<evidence type="ECO:0000256" key="1">
    <source>
        <dbReference type="ARBA" id="ARBA00022729"/>
    </source>
</evidence>
<dbReference type="EMBL" id="JBHSBB010000030">
    <property type="protein sequence ID" value="MFC4035989.1"/>
    <property type="molecule type" value="Genomic_DNA"/>
</dbReference>
<name>A0ABV8HVB1_9ACTN</name>
<dbReference type="PANTHER" id="PTHR46580:SF4">
    <property type="entry name" value="ATP_GTP-BINDING PROTEIN"/>
    <property type="match status" value="1"/>
</dbReference>
<dbReference type="InterPro" id="IPR028994">
    <property type="entry name" value="Integrin_alpha_N"/>
</dbReference>
<dbReference type="Pfam" id="PF00089">
    <property type="entry name" value="Trypsin"/>
    <property type="match status" value="1"/>
</dbReference>
<dbReference type="SUPFAM" id="SSF69318">
    <property type="entry name" value="Integrin alpha N-terminal domain"/>
    <property type="match status" value="1"/>
</dbReference>
<feature type="domain" description="Peptidase S1" evidence="3">
    <location>
        <begin position="138"/>
        <end position="251"/>
    </location>
</feature>
<keyword evidence="1 2" id="KW-0732">Signal</keyword>
<comment type="caution">
    <text evidence="4">The sequence shown here is derived from an EMBL/GenBank/DDBJ whole genome shotgun (WGS) entry which is preliminary data.</text>
</comment>
<dbReference type="InterPro" id="IPR013517">
    <property type="entry name" value="FG-GAP"/>
</dbReference>